<evidence type="ECO:0000313" key="1">
    <source>
        <dbReference type="EMBL" id="CAD8294388.1"/>
    </source>
</evidence>
<gene>
    <name evidence="1" type="ORF">CEUR00632_LOCUS12502</name>
</gene>
<organism evidence="1">
    <name type="scientific">Chlamydomonas euryale</name>
    <dbReference type="NCBI Taxonomy" id="1486919"/>
    <lineage>
        <taxon>Eukaryota</taxon>
        <taxon>Viridiplantae</taxon>
        <taxon>Chlorophyta</taxon>
        <taxon>core chlorophytes</taxon>
        <taxon>Chlorophyceae</taxon>
        <taxon>CS clade</taxon>
        <taxon>Chlamydomonadales</taxon>
        <taxon>Chlamydomonadaceae</taxon>
        <taxon>Chlamydomonas</taxon>
    </lineage>
</organism>
<dbReference type="AlphaFoldDB" id="A0A7R9VHP2"/>
<sequence length="110" mass="12418">MGGWVHGRIETRAQQVCLCMHAHECMDRMDPVGKWSSLRSHDHVGAWSKSRVLWAHARIVRMSACMVCSAWAHGGMKRMSVCVRVARDHMYALACDQMRSLAHGAQGRTE</sequence>
<protein>
    <submittedName>
        <fullName evidence="1">Uncharacterized protein</fullName>
    </submittedName>
</protein>
<accession>A0A7R9VHP2</accession>
<dbReference type="EMBL" id="HBEC01027110">
    <property type="protein sequence ID" value="CAD8294388.1"/>
    <property type="molecule type" value="Transcribed_RNA"/>
</dbReference>
<reference evidence="1" key="1">
    <citation type="submission" date="2021-01" db="EMBL/GenBank/DDBJ databases">
        <authorList>
            <person name="Corre E."/>
            <person name="Pelletier E."/>
            <person name="Niang G."/>
            <person name="Scheremetjew M."/>
            <person name="Finn R."/>
            <person name="Kale V."/>
            <person name="Holt S."/>
            <person name="Cochrane G."/>
            <person name="Meng A."/>
            <person name="Brown T."/>
            <person name="Cohen L."/>
        </authorList>
    </citation>
    <scope>NUCLEOTIDE SEQUENCE</scope>
    <source>
        <strain evidence="1">CCMP219</strain>
    </source>
</reference>
<proteinExistence type="predicted"/>
<name>A0A7R9VHP2_9CHLO</name>